<accession>A0ABM7Q2Y3</accession>
<dbReference type="RefSeq" id="WP_213435586.1">
    <property type="nucleotide sequence ID" value="NZ_AP024545.1"/>
</dbReference>
<sequence>MQWAAYVSCHGKRYSLQHFHGRRQTYRLPPTATRPRARDVTVGVKFGLHCFTRRAAANESAEPCAIYHANPEGRIFCETRHAMGEELPRIVATMLDRNCYLTDRRNHVLFSTVRTEAGEDYAVFFALRRASPKTGLDANLMVLSAHPRRGFRPGGKPDKFRHLLRALL</sequence>
<keyword evidence="2" id="KW-1185">Reference proteome</keyword>
<proteinExistence type="predicted"/>
<reference evidence="1 2" key="1">
    <citation type="submission" date="2021-03" db="EMBL/GenBank/DDBJ databases">
        <title>Complete Genome Sequences of Two Lysobacter Strains Isolated from Sea Water (Lysobacter caseinilyticus) and Soil (Lysobacter helvus) in South Korea.</title>
        <authorList>
            <person name="Watanabe Y."/>
            <person name="Arakawa K."/>
        </authorList>
    </citation>
    <scope>NUCLEOTIDE SEQUENCE [LARGE SCALE GENOMIC DNA]</scope>
    <source>
        <strain evidence="1 2">KVB24</strain>
    </source>
</reference>
<name>A0ABM7Q2Y3_9GAMM</name>
<gene>
    <name evidence="1" type="ORF">LYSCAS_06110</name>
</gene>
<dbReference type="EMBL" id="AP024545">
    <property type="protein sequence ID" value="BCT91587.1"/>
    <property type="molecule type" value="Genomic_DNA"/>
</dbReference>
<evidence type="ECO:0000313" key="2">
    <source>
        <dbReference type="Proteomes" id="UP000681317"/>
    </source>
</evidence>
<organism evidence="1 2">
    <name type="scientific">Noviluteimonas caseinilytica</name>
    <dbReference type="NCBI Taxonomy" id="2675101"/>
    <lineage>
        <taxon>Bacteria</taxon>
        <taxon>Pseudomonadati</taxon>
        <taxon>Pseudomonadota</taxon>
        <taxon>Gammaproteobacteria</taxon>
        <taxon>Lysobacterales</taxon>
        <taxon>Lysobacteraceae</taxon>
        <taxon>Noviluteimonas</taxon>
    </lineage>
</organism>
<dbReference type="Proteomes" id="UP000681317">
    <property type="component" value="Chromosome"/>
</dbReference>
<protein>
    <submittedName>
        <fullName evidence="1">Uncharacterized protein</fullName>
    </submittedName>
</protein>
<evidence type="ECO:0000313" key="1">
    <source>
        <dbReference type="EMBL" id="BCT91587.1"/>
    </source>
</evidence>